<proteinExistence type="predicted"/>
<dbReference type="Pfam" id="PF22272">
    <property type="entry name" value="LEA_3b"/>
    <property type="match status" value="1"/>
</dbReference>
<dbReference type="PANTHER" id="PTHR35122:SF2">
    <property type="entry name" value="OS04G0598000 PROTEIN"/>
    <property type="match status" value="1"/>
</dbReference>
<evidence type="ECO:0000256" key="1">
    <source>
        <dbReference type="SAM" id="MobiDB-lite"/>
    </source>
</evidence>
<comment type="caution">
    <text evidence="2">The sequence shown here is derived from an EMBL/GenBank/DDBJ whole genome shotgun (WGS) entry which is preliminary data.</text>
</comment>
<keyword evidence="3" id="KW-1185">Reference proteome</keyword>
<protein>
    <submittedName>
        <fullName evidence="2">Late embryogenesis abundant-like protein</fullName>
    </submittedName>
</protein>
<dbReference type="Proteomes" id="UP000283530">
    <property type="component" value="Unassembled WGS sequence"/>
</dbReference>
<feature type="region of interest" description="Disordered" evidence="1">
    <location>
        <begin position="101"/>
        <end position="163"/>
    </location>
</feature>
<evidence type="ECO:0000313" key="3">
    <source>
        <dbReference type="Proteomes" id="UP000283530"/>
    </source>
</evidence>
<dbReference type="PANTHER" id="PTHR35122">
    <property type="entry name" value="OSJNBA0093F12.14 PROTEIN"/>
    <property type="match status" value="1"/>
</dbReference>
<organism evidence="2 3">
    <name type="scientific">Cinnamomum micranthum f. kanehirae</name>
    <dbReference type="NCBI Taxonomy" id="337451"/>
    <lineage>
        <taxon>Eukaryota</taxon>
        <taxon>Viridiplantae</taxon>
        <taxon>Streptophyta</taxon>
        <taxon>Embryophyta</taxon>
        <taxon>Tracheophyta</taxon>
        <taxon>Spermatophyta</taxon>
        <taxon>Magnoliopsida</taxon>
        <taxon>Magnoliidae</taxon>
        <taxon>Laurales</taxon>
        <taxon>Lauraceae</taxon>
        <taxon>Cinnamomum</taxon>
    </lineage>
</organism>
<accession>A0A3S3PAS5</accession>
<dbReference type="AlphaFoldDB" id="A0A3S3PAS5"/>
<gene>
    <name evidence="2" type="ORF">CKAN_01575500</name>
</gene>
<reference evidence="2 3" key="1">
    <citation type="journal article" date="2019" name="Nat. Plants">
        <title>Stout camphor tree genome fills gaps in understanding of flowering plant genome evolution.</title>
        <authorList>
            <person name="Chaw S.M."/>
            <person name="Liu Y.C."/>
            <person name="Wu Y.W."/>
            <person name="Wang H.Y."/>
            <person name="Lin C.I."/>
            <person name="Wu C.S."/>
            <person name="Ke H.M."/>
            <person name="Chang L.Y."/>
            <person name="Hsu C.Y."/>
            <person name="Yang H.T."/>
            <person name="Sudianto E."/>
            <person name="Hsu M.H."/>
            <person name="Wu K.P."/>
            <person name="Wang L.N."/>
            <person name="Leebens-Mack J.H."/>
            <person name="Tsai I.J."/>
        </authorList>
    </citation>
    <scope>NUCLEOTIDE SEQUENCE [LARGE SCALE GENOMIC DNA]</scope>
    <source>
        <strain evidence="3">cv. Chaw 1501</strain>
        <tissue evidence="2">Young leaves</tissue>
    </source>
</reference>
<evidence type="ECO:0000313" key="2">
    <source>
        <dbReference type="EMBL" id="RWR86835.1"/>
    </source>
</evidence>
<dbReference type="OrthoDB" id="606645at2759"/>
<name>A0A3S3PAS5_9MAGN</name>
<feature type="compositionally biased region" description="Basic and acidic residues" evidence="1">
    <location>
        <begin position="153"/>
        <end position="163"/>
    </location>
</feature>
<dbReference type="InterPro" id="IPR039291">
    <property type="entry name" value="At5g17165-like"/>
</dbReference>
<dbReference type="EMBL" id="QPKB01000006">
    <property type="protein sequence ID" value="RWR86835.1"/>
    <property type="molecule type" value="Genomic_DNA"/>
</dbReference>
<sequence length="163" mass="18202">MNASSTLTATRIFHSQILKSDPMLHFPLKRVNAVNRRRSIVRGTRRGFAKLGKRFTQGNWIPTIQDSAPVSTFRRGTHCSVYDKNLDDQVRPAIVPDDVIQPESDKYWGPHPQTGVFGPSEQEGRAAGGDFISTSLPPPPNGSVLEQKAWFRPLEDTDKPQHA</sequence>